<evidence type="ECO:0000256" key="1">
    <source>
        <dbReference type="SAM" id="MobiDB-lite"/>
    </source>
</evidence>
<name>A0A645HZF6_9ZZZZ</name>
<organism evidence="2">
    <name type="scientific">bioreactor metagenome</name>
    <dbReference type="NCBI Taxonomy" id="1076179"/>
    <lineage>
        <taxon>unclassified sequences</taxon>
        <taxon>metagenomes</taxon>
        <taxon>ecological metagenomes</taxon>
    </lineage>
</organism>
<sequence length="95" mass="10508">MTLRLADDADDAGIHPLAVFGRDPAQEGAPRRRSDQTAFGQIADGFMHGLHADAELQTQGTDRRQHLAVFIGRDPLTQKQSQIVIFVAEHFFPNV</sequence>
<protein>
    <submittedName>
        <fullName evidence="2">Uncharacterized protein</fullName>
    </submittedName>
</protein>
<comment type="caution">
    <text evidence="2">The sequence shown here is derived from an EMBL/GenBank/DDBJ whole genome shotgun (WGS) entry which is preliminary data.</text>
</comment>
<accession>A0A645HZF6</accession>
<evidence type="ECO:0000313" key="2">
    <source>
        <dbReference type="EMBL" id="MPN44300.1"/>
    </source>
</evidence>
<gene>
    <name evidence="2" type="ORF">SDC9_191862</name>
</gene>
<dbReference type="AlphaFoldDB" id="A0A645HZF6"/>
<dbReference type="EMBL" id="VSSQ01103320">
    <property type="protein sequence ID" value="MPN44300.1"/>
    <property type="molecule type" value="Genomic_DNA"/>
</dbReference>
<proteinExistence type="predicted"/>
<feature type="region of interest" description="Disordered" evidence="1">
    <location>
        <begin position="16"/>
        <end position="36"/>
    </location>
</feature>
<reference evidence="2" key="1">
    <citation type="submission" date="2019-08" db="EMBL/GenBank/DDBJ databases">
        <authorList>
            <person name="Kucharzyk K."/>
            <person name="Murdoch R.W."/>
            <person name="Higgins S."/>
            <person name="Loffler F."/>
        </authorList>
    </citation>
    <scope>NUCLEOTIDE SEQUENCE</scope>
</reference>